<dbReference type="AlphaFoldDB" id="A0A7E4ZZ89"/>
<proteinExistence type="predicted"/>
<sequence>MQITPEQYDDFTEFVVQQVHGFHSLFAFFNNIPELRVQVYDACEQHETHEFQSYSFYWVVTQKGYYSYCLSIYHAIDRSTCFVTMDILAAKLRKPNHLQINVHHMS</sequence>
<protein>
    <submittedName>
        <fullName evidence="2">Transposase</fullName>
    </submittedName>
</protein>
<organism evidence="1 2">
    <name type="scientific">Panagrellus redivivus</name>
    <name type="common">Microworm</name>
    <dbReference type="NCBI Taxonomy" id="6233"/>
    <lineage>
        <taxon>Eukaryota</taxon>
        <taxon>Metazoa</taxon>
        <taxon>Ecdysozoa</taxon>
        <taxon>Nematoda</taxon>
        <taxon>Chromadorea</taxon>
        <taxon>Rhabditida</taxon>
        <taxon>Tylenchina</taxon>
        <taxon>Panagrolaimomorpha</taxon>
        <taxon>Panagrolaimoidea</taxon>
        <taxon>Panagrolaimidae</taxon>
        <taxon>Panagrellus</taxon>
    </lineage>
</organism>
<dbReference type="Proteomes" id="UP000492821">
    <property type="component" value="Unassembled WGS sequence"/>
</dbReference>
<name>A0A7E4ZZ89_PANRE</name>
<evidence type="ECO:0000313" key="2">
    <source>
        <dbReference type="WBParaSite" id="Pan_g4364.t1"/>
    </source>
</evidence>
<keyword evidence="1" id="KW-1185">Reference proteome</keyword>
<reference evidence="2" key="2">
    <citation type="submission" date="2020-10" db="UniProtKB">
        <authorList>
            <consortium name="WormBaseParasite"/>
        </authorList>
    </citation>
    <scope>IDENTIFICATION</scope>
</reference>
<dbReference type="WBParaSite" id="Pan_g4364.t1">
    <property type="protein sequence ID" value="Pan_g4364.t1"/>
    <property type="gene ID" value="Pan_g4364"/>
</dbReference>
<reference evidence="1" key="1">
    <citation type="journal article" date="2013" name="Genetics">
        <title>The draft genome and transcriptome of Panagrellus redivivus are shaped by the harsh demands of a free-living lifestyle.</title>
        <authorList>
            <person name="Srinivasan J."/>
            <person name="Dillman A.R."/>
            <person name="Macchietto M.G."/>
            <person name="Heikkinen L."/>
            <person name="Lakso M."/>
            <person name="Fracchia K.M."/>
            <person name="Antoshechkin I."/>
            <person name="Mortazavi A."/>
            <person name="Wong G."/>
            <person name="Sternberg P.W."/>
        </authorList>
    </citation>
    <scope>NUCLEOTIDE SEQUENCE [LARGE SCALE GENOMIC DNA]</scope>
    <source>
        <strain evidence="1">MT8872</strain>
    </source>
</reference>
<evidence type="ECO:0000313" key="1">
    <source>
        <dbReference type="Proteomes" id="UP000492821"/>
    </source>
</evidence>
<accession>A0A7E4ZZ89</accession>